<dbReference type="InterPro" id="IPR045275">
    <property type="entry name" value="MscS_archaea/bacteria_type"/>
</dbReference>
<organism evidence="9 10">
    <name type="scientific">Sediminibacterium roseum</name>
    <dbReference type="NCBI Taxonomy" id="1978412"/>
    <lineage>
        <taxon>Bacteria</taxon>
        <taxon>Pseudomonadati</taxon>
        <taxon>Bacteroidota</taxon>
        <taxon>Chitinophagia</taxon>
        <taxon>Chitinophagales</taxon>
        <taxon>Chitinophagaceae</taxon>
        <taxon>Sediminibacterium</taxon>
    </lineage>
</organism>
<proteinExistence type="inferred from homology"/>
<gene>
    <name evidence="9" type="ORF">GWC95_18000</name>
</gene>
<feature type="transmembrane region" description="Helical" evidence="7">
    <location>
        <begin position="20"/>
        <end position="38"/>
    </location>
</feature>
<evidence type="ECO:0000313" key="10">
    <source>
        <dbReference type="Proteomes" id="UP000753802"/>
    </source>
</evidence>
<protein>
    <submittedName>
        <fullName evidence="9">Mechanosensitive ion channel family protein</fullName>
    </submittedName>
</protein>
<dbReference type="SUPFAM" id="SSF82861">
    <property type="entry name" value="Mechanosensitive channel protein MscS (YggB), transmembrane region"/>
    <property type="match status" value="1"/>
</dbReference>
<dbReference type="Gene3D" id="3.30.70.100">
    <property type="match status" value="1"/>
</dbReference>
<evidence type="ECO:0000256" key="5">
    <source>
        <dbReference type="ARBA" id="ARBA00022989"/>
    </source>
</evidence>
<dbReference type="InterPro" id="IPR008910">
    <property type="entry name" value="MSC_TM_helix"/>
</dbReference>
<evidence type="ECO:0000256" key="7">
    <source>
        <dbReference type="SAM" id="Phobius"/>
    </source>
</evidence>
<keyword evidence="5 7" id="KW-1133">Transmembrane helix</keyword>
<dbReference type="Pfam" id="PF05552">
    <property type="entry name" value="MS_channel_1st_1"/>
    <property type="match status" value="1"/>
</dbReference>
<dbReference type="InterPro" id="IPR011066">
    <property type="entry name" value="MscS_channel_C_sf"/>
</dbReference>
<evidence type="ECO:0000256" key="6">
    <source>
        <dbReference type="ARBA" id="ARBA00023136"/>
    </source>
</evidence>
<dbReference type="InterPro" id="IPR023408">
    <property type="entry name" value="MscS_beta-dom_sf"/>
</dbReference>
<dbReference type="SUPFAM" id="SSF50182">
    <property type="entry name" value="Sm-like ribonucleoproteins"/>
    <property type="match status" value="1"/>
</dbReference>
<dbReference type="InterPro" id="IPR010920">
    <property type="entry name" value="LSM_dom_sf"/>
</dbReference>
<feature type="domain" description="Mechanosensitive ion channel MscS" evidence="8">
    <location>
        <begin position="104"/>
        <end position="170"/>
    </location>
</feature>
<name>A0ABX0A0J6_9BACT</name>
<dbReference type="InterPro" id="IPR006686">
    <property type="entry name" value="MscS_channel_CS"/>
</dbReference>
<reference evidence="9 10" key="1">
    <citation type="submission" date="2020-01" db="EMBL/GenBank/DDBJ databases">
        <title>Genome analysis.</title>
        <authorList>
            <person name="Wu S."/>
            <person name="Wang G."/>
        </authorList>
    </citation>
    <scope>NUCLEOTIDE SEQUENCE [LARGE SCALE GENOMIC DNA]</scope>
    <source>
        <strain evidence="9 10">SYL130</strain>
    </source>
</reference>
<dbReference type="InterPro" id="IPR006685">
    <property type="entry name" value="MscS_channel_2nd"/>
</dbReference>
<evidence type="ECO:0000313" key="9">
    <source>
        <dbReference type="EMBL" id="NCI51823.1"/>
    </source>
</evidence>
<keyword evidence="4 7" id="KW-0812">Transmembrane</keyword>
<evidence type="ECO:0000256" key="4">
    <source>
        <dbReference type="ARBA" id="ARBA00022692"/>
    </source>
</evidence>
<feature type="transmembrane region" description="Helical" evidence="7">
    <location>
        <begin position="58"/>
        <end position="79"/>
    </location>
</feature>
<comment type="subcellular location">
    <subcellularLocation>
        <location evidence="1">Cell membrane</location>
        <topology evidence="1">Multi-pass membrane protein</topology>
    </subcellularLocation>
</comment>
<dbReference type="InterPro" id="IPR011014">
    <property type="entry name" value="MscS_channel_TM-2"/>
</dbReference>
<sequence>MDMDKFYDKALTWLVNAGPRVLLALVVFFAGQWLIRLLRKWTHRSMQQKNFAPSLRPFLLGLLFTTLQVLLVIAIMQILGIEMSIFAALIASVGVAAGLALSGTLQNFTSGILILVLKPYRVGDNVLAQGQEGTVDSIQLFYTVIKTYDNRTVIIPNSKLSNEQIVNLSREGTRRLDTEMKVAFPVPFEQIRSVVETAIRSRSAVLQSPAYRIGVSHIDPDCYRIIINLWLPAHGFEDERQGFREALLKALVASGIKLPDAIHL</sequence>
<evidence type="ECO:0000259" key="8">
    <source>
        <dbReference type="Pfam" id="PF00924"/>
    </source>
</evidence>
<dbReference type="PROSITE" id="PS01246">
    <property type="entry name" value="UPF0003"/>
    <property type="match status" value="1"/>
</dbReference>
<dbReference type="Gene3D" id="1.10.287.1260">
    <property type="match status" value="1"/>
</dbReference>
<dbReference type="SUPFAM" id="SSF82689">
    <property type="entry name" value="Mechanosensitive channel protein MscS (YggB), C-terminal domain"/>
    <property type="match status" value="1"/>
</dbReference>
<dbReference type="PANTHER" id="PTHR30221:SF1">
    <property type="entry name" value="SMALL-CONDUCTANCE MECHANOSENSITIVE CHANNEL"/>
    <property type="match status" value="1"/>
</dbReference>
<evidence type="ECO:0000256" key="2">
    <source>
        <dbReference type="ARBA" id="ARBA00008017"/>
    </source>
</evidence>
<evidence type="ECO:0000256" key="3">
    <source>
        <dbReference type="ARBA" id="ARBA00022475"/>
    </source>
</evidence>
<accession>A0ABX0A0J6</accession>
<dbReference type="Gene3D" id="2.30.30.60">
    <property type="match status" value="1"/>
</dbReference>
<comment type="similarity">
    <text evidence="2">Belongs to the MscS (TC 1.A.23) family.</text>
</comment>
<keyword evidence="3" id="KW-1003">Cell membrane</keyword>
<keyword evidence="10" id="KW-1185">Reference proteome</keyword>
<dbReference type="Pfam" id="PF00924">
    <property type="entry name" value="MS_channel_2nd"/>
    <property type="match status" value="1"/>
</dbReference>
<dbReference type="RefSeq" id="WP_161820090.1">
    <property type="nucleotide sequence ID" value="NZ_JAACJS010000015.1"/>
</dbReference>
<dbReference type="Proteomes" id="UP000753802">
    <property type="component" value="Unassembled WGS sequence"/>
</dbReference>
<comment type="caution">
    <text evidence="9">The sequence shown here is derived from an EMBL/GenBank/DDBJ whole genome shotgun (WGS) entry which is preliminary data.</text>
</comment>
<evidence type="ECO:0000256" key="1">
    <source>
        <dbReference type="ARBA" id="ARBA00004651"/>
    </source>
</evidence>
<dbReference type="EMBL" id="JAACJS010000015">
    <property type="protein sequence ID" value="NCI51823.1"/>
    <property type="molecule type" value="Genomic_DNA"/>
</dbReference>
<dbReference type="PANTHER" id="PTHR30221">
    <property type="entry name" value="SMALL-CONDUCTANCE MECHANOSENSITIVE CHANNEL"/>
    <property type="match status" value="1"/>
</dbReference>
<keyword evidence="6 7" id="KW-0472">Membrane</keyword>